<protein>
    <submittedName>
        <fullName evidence="1">Uncharacterized protein</fullName>
    </submittedName>
</protein>
<gene>
    <name evidence="1" type="ORF">TNCT_91801</name>
</gene>
<dbReference type="EMBL" id="BMAO01039094">
    <property type="protein sequence ID" value="GFR28895.1"/>
    <property type="molecule type" value="Genomic_DNA"/>
</dbReference>
<reference evidence="1" key="1">
    <citation type="submission" date="2020-07" db="EMBL/GenBank/DDBJ databases">
        <title>Multicomponent nature underlies the extraordinary mechanical properties of spider dragline silk.</title>
        <authorList>
            <person name="Kono N."/>
            <person name="Nakamura H."/>
            <person name="Mori M."/>
            <person name="Yoshida Y."/>
            <person name="Ohtoshi R."/>
            <person name="Malay A.D."/>
            <person name="Moran D.A.P."/>
            <person name="Tomita M."/>
            <person name="Numata K."/>
            <person name="Arakawa K."/>
        </authorList>
    </citation>
    <scope>NUCLEOTIDE SEQUENCE</scope>
</reference>
<organism evidence="1 2">
    <name type="scientific">Trichonephila clavata</name>
    <name type="common">Joro spider</name>
    <name type="synonym">Nephila clavata</name>
    <dbReference type="NCBI Taxonomy" id="2740835"/>
    <lineage>
        <taxon>Eukaryota</taxon>
        <taxon>Metazoa</taxon>
        <taxon>Ecdysozoa</taxon>
        <taxon>Arthropoda</taxon>
        <taxon>Chelicerata</taxon>
        <taxon>Arachnida</taxon>
        <taxon>Araneae</taxon>
        <taxon>Araneomorphae</taxon>
        <taxon>Entelegynae</taxon>
        <taxon>Araneoidea</taxon>
        <taxon>Nephilidae</taxon>
        <taxon>Trichonephila</taxon>
    </lineage>
</organism>
<sequence length="111" mass="12660">MYYGRNCLKQFIRSNTDLLKCLGGQGIPSTENIRENLINTMSPLEESKFMRMKEKRPSDLAFCKYSEIFAGERNGCETVTVATDFNIFEPLFDVKGQIKGHGENIIVRCLV</sequence>
<evidence type="ECO:0000313" key="1">
    <source>
        <dbReference type="EMBL" id="GFR28895.1"/>
    </source>
</evidence>
<dbReference type="AlphaFoldDB" id="A0A8X6HUS9"/>
<proteinExistence type="predicted"/>
<accession>A0A8X6HUS9</accession>
<comment type="caution">
    <text evidence="1">The sequence shown here is derived from an EMBL/GenBank/DDBJ whole genome shotgun (WGS) entry which is preliminary data.</text>
</comment>
<dbReference type="Proteomes" id="UP000887116">
    <property type="component" value="Unassembled WGS sequence"/>
</dbReference>
<keyword evidence="2" id="KW-1185">Reference proteome</keyword>
<evidence type="ECO:0000313" key="2">
    <source>
        <dbReference type="Proteomes" id="UP000887116"/>
    </source>
</evidence>
<name>A0A8X6HUS9_TRICU</name>